<evidence type="ECO:0000256" key="5">
    <source>
        <dbReference type="ARBA" id="ARBA00023136"/>
    </source>
</evidence>
<feature type="transmembrane region" description="Helical" evidence="6">
    <location>
        <begin position="223"/>
        <end position="240"/>
    </location>
</feature>
<feature type="transmembrane region" description="Helical" evidence="6">
    <location>
        <begin position="106"/>
        <end position="127"/>
    </location>
</feature>
<feature type="transmembrane region" description="Helical" evidence="6">
    <location>
        <begin position="42"/>
        <end position="64"/>
    </location>
</feature>
<organism evidence="7 8">
    <name type="scientific">Streptomyces litmocidini</name>
    <dbReference type="NCBI Taxonomy" id="67318"/>
    <lineage>
        <taxon>Bacteria</taxon>
        <taxon>Bacillati</taxon>
        <taxon>Actinomycetota</taxon>
        <taxon>Actinomycetes</taxon>
        <taxon>Kitasatosporales</taxon>
        <taxon>Streptomycetaceae</taxon>
        <taxon>Streptomyces</taxon>
    </lineage>
</organism>
<feature type="transmembrane region" description="Helical" evidence="6">
    <location>
        <begin position="76"/>
        <end position="100"/>
    </location>
</feature>
<evidence type="ECO:0000313" key="8">
    <source>
        <dbReference type="Proteomes" id="UP001611339"/>
    </source>
</evidence>
<keyword evidence="4 6" id="KW-1133">Transmembrane helix</keyword>
<dbReference type="PANTHER" id="PTHR30086:SF20">
    <property type="entry name" value="ARGININE EXPORTER PROTEIN ARGO-RELATED"/>
    <property type="match status" value="1"/>
</dbReference>
<dbReference type="PANTHER" id="PTHR30086">
    <property type="entry name" value="ARGININE EXPORTER PROTEIN ARGO"/>
    <property type="match status" value="1"/>
</dbReference>
<protein>
    <submittedName>
        <fullName evidence="7">LysE family translocator</fullName>
    </submittedName>
</protein>
<evidence type="ECO:0000313" key="7">
    <source>
        <dbReference type="EMBL" id="MFI1719295.1"/>
    </source>
</evidence>
<evidence type="ECO:0000256" key="6">
    <source>
        <dbReference type="SAM" id="Phobius"/>
    </source>
</evidence>
<comment type="caution">
    <text evidence="7">The sequence shown here is derived from an EMBL/GenBank/DDBJ whole genome shotgun (WGS) entry which is preliminary data.</text>
</comment>
<keyword evidence="3 6" id="KW-0812">Transmembrane</keyword>
<dbReference type="Proteomes" id="UP001611339">
    <property type="component" value="Unassembled WGS sequence"/>
</dbReference>
<dbReference type="PIRSF" id="PIRSF006324">
    <property type="entry name" value="LeuE"/>
    <property type="match status" value="1"/>
</dbReference>
<keyword evidence="8" id="KW-1185">Reference proteome</keyword>
<comment type="subcellular location">
    <subcellularLocation>
        <location evidence="1">Cell membrane</location>
        <topology evidence="1">Multi-pass membrane protein</topology>
    </subcellularLocation>
</comment>
<reference evidence="7 8" key="1">
    <citation type="submission" date="2024-10" db="EMBL/GenBank/DDBJ databases">
        <title>The Natural Products Discovery Center: Release of the First 8490 Sequenced Strains for Exploring Actinobacteria Biosynthetic Diversity.</title>
        <authorList>
            <person name="Kalkreuter E."/>
            <person name="Kautsar S.A."/>
            <person name="Yang D."/>
            <person name="Bader C.D."/>
            <person name="Teijaro C.N."/>
            <person name="Fluegel L."/>
            <person name="Davis C.M."/>
            <person name="Simpson J.R."/>
            <person name="Lauterbach L."/>
            <person name="Steele A.D."/>
            <person name="Gui C."/>
            <person name="Meng S."/>
            <person name="Li G."/>
            <person name="Viehrig K."/>
            <person name="Ye F."/>
            <person name="Su P."/>
            <person name="Kiefer A.F."/>
            <person name="Nichols A."/>
            <person name="Cepeda A.J."/>
            <person name="Yan W."/>
            <person name="Fan B."/>
            <person name="Jiang Y."/>
            <person name="Adhikari A."/>
            <person name="Zheng C.-J."/>
            <person name="Schuster L."/>
            <person name="Cowan T.M."/>
            <person name="Smanski M.J."/>
            <person name="Chevrette M.G."/>
            <person name="De Carvalho L.P.S."/>
            <person name="Shen B."/>
        </authorList>
    </citation>
    <scope>NUCLEOTIDE SEQUENCE [LARGE SCALE GENOMIC DNA]</scope>
    <source>
        <strain evidence="7 8">NPDC020602</strain>
    </source>
</reference>
<evidence type="ECO:0000256" key="3">
    <source>
        <dbReference type="ARBA" id="ARBA00022692"/>
    </source>
</evidence>
<gene>
    <name evidence="7" type="ORF">ACH407_37760</name>
</gene>
<sequence>MTPVPVFGGKLEASAGKPCGENVPPMEGAEQQPVMDVQSASFVSFLAAAAIVCFTPGPDMLYVMSFGVSQGRRGGVSAAAGVAAGMLAHAVLCAFGVSLVVSRYPVILSAFKVVGLCYLIYLGVSIIRDKSDMAVSAVRSRQTYGRIAYRAMLVNLANPKVIVFYVAFLPQFTSSSGWPVPAQLLALGGIFVAIGFAADASVGLASGALAERFTSNKGLTRKINVGAGVVMFVLAGVLALDI</sequence>
<accession>A0ABW7ULS8</accession>
<evidence type="ECO:0000256" key="1">
    <source>
        <dbReference type="ARBA" id="ARBA00004651"/>
    </source>
</evidence>
<name>A0ABW7ULS8_9ACTN</name>
<dbReference type="RefSeq" id="WP_398714092.1">
    <property type="nucleotide sequence ID" value="NZ_JBIRUI010000033.1"/>
</dbReference>
<dbReference type="EMBL" id="JBIRUI010000033">
    <property type="protein sequence ID" value="MFI1719295.1"/>
    <property type="molecule type" value="Genomic_DNA"/>
</dbReference>
<proteinExistence type="predicted"/>
<evidence type="ECO:0000256" key="4">
    <source>
        <dbReference type="ARBA" id="ARBA00022989"/>
    </source>
</evidence>
<dbReference type="InterPro" id="IPR001123">
    <property type="entry name" value="LeuE-type"/>
</dbReference>
<feature type="transmembrane region" description="Helical" evidence="6">
    <location>
        <begin position="147"/>
        <end position="168"/>
    </location>
</feature>
<evidence type="ECO:0000256" key="2">
    <source>
        <dbReference type="ARBA" id="ARBA00022475"/>
    </source>
</evidence>
<feature type="transmembrane region" description="Helical" evidence="6">
    <location>
        <begin position="180"/>
        <end position="202"/>
    </location>
</feature>
<keyword evidence="5 6" id="KW-0472">Membrane</keyword>
<keyword evidence="2" id="KW-1003">Cell membrane</keyword>
<dbReference type="Pfam" id="PF01810">
    <property type="entry name" value="LysE"/>
    <property type="match status" value="1"/>
</dbReference>